<feature type="transmembrane region" description="Helical" evidence="1">
    <location>
        <begin position="50"/>
        <end position="67"/>
    </location>
</feature>
<name>A0ABM9ZYX8_9FIRM</name>
<dbReference type="RefSeq" id="WP_006785941.1">
    <property type="nucleotide sequence ID" value="NZ_ADMN01000123.1"/>
</dbReference>
<gene>
    <name evidence="2" type="ORF">CUW_1940</name>
</gene>
<evidence type="ECO:0000313" key="3">
    <source>
        <dbReference type="Proteomes" id="UP000002938"/>
    </source>
</evidence>
<reference evidence="2 3" key="1">
    <citation type="journal article" date="2011" name="J. Bacteriol.">
        <title>Draft Genome Sequence of Turicibacter sanguinis PC909, Isolated from Human Feces.</title>
        <authorList>
            <person name="Cuiv P.O."/>
            <person name="Klaassens E.S."/>
            <person name="Durkin A.S."/>
            <person name="Harkins D.M."/>
            <person name="Foster L."/>
            <person name="McCorrison J."/>
            <person name="Torralba M."/>
            <person name="Nelson K.E."/>
            <person name="Morrison M."/>
        </authorList>
    </citation>
    <scope>NUCLEOTIDE SEQUENCE [LARGE SCALE GENOMIC DNA]</scope>
    <source>
        <strain evidence="2 3">PC909</strain>
    </source>
</reference>
<feature type="transmembrane region" description="Helical" evidence="1">
    <location>
        <begin position="20"/>
        <end position="38"/>
    </location>
</feature>
<organism evidence="2 3">
    <name type="scientific">Turicibacter sanguinis PC909</name>
    <dbReference type="NCBI Taxonomy" id="702450"/>
    <lineage>
        <taxon>Bacteria</taxon>
        <taxon>Bacillati</taxon>
        <taxon>Bacillota</taxon>
        <taxon>Erysipelotrichia</taxon>
        <taxon>Erysipelotrichales</taxon>
        <taxon>Turicibacteraceae</taxon>
        <taxon>Turicibacter</taxon>
    </lineage>
</organism>
<sequence length="128" mass="15030">MELNQQYNKLTVKSVIGDFIKKSFLPGAYFFLILMITGELFKIEFNSIDWWAYIFLISAIPLGILNLRRINVGSPIKMIISFFIATLFCIPKVVWIFIKMIWYAILTIINLIRIMYYQINKKKSAAFC</sequence>
<keyword evidence="1" id="KW-1133">Transmembrane helix</keyword>
<evidence type="ECO:0000313" key="2">
    <source>
        <dbReference type="EMBL" id="EFF62534.1"/>
    </source>
</evidence>
<feature type="transmembrane region" description="Helical" evidence="1">
    <location>
        <begin position="101"/>
        <end position="119"/>
    </location>
</feature>
<dbReference type="Pfam" id="PF19517">
    <property type="entry name" value="DUF6050"/>
    <property type="match status" value="1"/>
</dbReference>
<comment type="caution">
    <text evidence="2">The sequence shown here is derived from an EMBL/GenBank/DDBJ whole genome shotgun (WGS) entry which is preliminary data.</text>
</comment>
<protein>
    <submittedName>
        <fullName evidence="2">Uncharacterized protein</fullName>
    </submittedName>
</protein>
<keyword evidence="1" id="KW-0472">Membrane</keyword>
<evidence type="ECO:0000256" key="1">
    <source>
        <dbReference type="SAM" id="Phobius"/>
    </source>
</evidence>
<feature type="transmembrane region" description="Helical" evidence="1">
    <location>
        <begin position="79"/>
        <end position="95"/>
    </location>
</feature>
<dbReference type="InterPro" id="IPR046113">
    <property type="entry name" value="DUF6050"/>
</dbReference>
<keyword evidence="3" id="KW-1185">Reference proteome</keyword>
<accession>A0ABM9ZYX8</accession>
<keyword evidence="1" id="KW-0812">Transmembrane</keyword>
<dbReference type="EMBL" id="ADMN01000123">
    <property type="protein sequence ID" value="EFF62534.1"/>
    <property type="molecule type" value="Genomic_DNA"/>
</dbReference>
<proteinExistence type="predicted"/>
<dbReference type="Proteomes" id="UP000002938">
    <property type="component" value="Unassembled WGS sequence"/>
</dbReference>